<dbReference type="AlphaFoldDB" id="A0A0W0XYQ5"/>
<reference evidence="2 3" key="1">
    <citation type="submission" date="2015-11" db="EMBL/GenBank/DDBJ databases">
        <title>Genomic analysis of 38 Legionella species identifies large and diverse effector repertoires.</title>
        <authorList>
            <person name="Burstein D."/>
            <person name="Amaro F."/>
            <person name="Zusman T."/>
            <person name="Lifshitz Z."/>
            <person name="Cohen O."/>
            <person name="Gilbert J.A."/>
            <person name="Pupko T."/>
            <person name="Shuman H.A."/>
            <person name="Segal G."/>
        </authorList>
    </citation>
    <scope>NUCLEOTIDE SEQUENCE [LARGE SCALE GENOMIC DNA]</scope>
    <source>
        <strain evidence="2 3">WA-270A-C2</strain>
    </source>
</reference>
<organism evidence="2 3">
    <name type="scientific">Legionella rubrilucens</name>
    <dbReference type="NCBI Taxonomy" id="458"/>
    <lineage>
        <taxon>Bacteria</taxon>
        <taxon>Pseudomonadati</taxon>
        <taxon>Pseudomonadota</taxon>
        <taxon>Gammaproteobacteria</taxon>
        <taxon>Legionellales</taxon>
        <taxon>Legionellaceae</taxon>
        <taxon>Legionella</taxon>
    </lineage>
</organism>
<evidence type="ECO:0000256" key="1">
    <source>
        <dbReference type="SAM" id="MobiDB-lite"/>
    </source>
</evidence>
<name>A0A0W0XYQ5_9GAMM</name>
<keyword evidence="3" id="KW-1185">Reference proteome</keyword>
<protein>
    <submittedName>
        <fullName evidence="2">Uncharacterized protein</fullName>
    </submittedName>
</protein>
<gene>
    <name evidence="2" type="ORF">Lrub_0489</name>
</gene>
<proteinExistence type="predicted"/>
<dbReference type="STRING" id="458.Lrub_0489"/>
<dbReference type="PATRIC" id="fig|458.5.peg.507"/>
<feature type="compositionally biased region" description="Pro residues" evidence="1">
    <location>
        <begin position="31"/>
        <end position="45"/>
    </location>
</feature>
<sequence length="77" mass="8353">MGFSQSKPIEKEFIMDEQFDNLLSMASPLDPDSPLPTDPVNPGPDVPDEPEYPVPVIHDDDNTVTPDDLGTDDIDGG</sequence>
<evidence type="ECO:0000313" key="2">
    <source>
        <dbReference type="EMBL" id="KTD49390.1"/>
    </source>
</evidence>
<evidence type="ECO:0000313" key="3">
    <source>
        <dbReference type="Proteomes" id="UP000054608"/>
    </source>
</evidence>
<dbReference type="EMBL" id="LNYT01000006">
    <property type="protein sequence ID" value="KTD49390.1"/>
    <property type="molecule type" value="Genomic_DNA"/>
</dbReference>
<feature type="region of interest" description="Disordered" evidence="1">
    <location>
        <begin position="21"/>
        <end position="77"/>
    </location>
</feature>
<comment type="caution">
    <text evidence="2">The sequence shown here is derived from an EMBL/GenBank/DDBJ whole genome shotgun (WGS) entry which is preliminary data.</text>
</comment>
<dbReference type="Proteomes" id="UP000054608">
    <property type="component" value="Unassembled WGS sequence"/>
</dbReference>
<accession>A0A0W0XYQ5</accession>